<name>E0TC57_PARBH</name>
<keyword evidence="1" id="KW-0812">Transmembrane</keyword>
<gene>
    <name evidence="2" type="ordered locus">PB2503_11339</name>
</gene>
<feature type="transmembrane region" description="Helical" evidence="1">
    <location>
        <begin position="273"/>
        <end position="291"/>
    </location>
</feature>
<feature type="transmembrane region" description="Helical" evidence="1">
    <location>
        <begin position="12"/>
        <end position="31"/>
    </location>
</feature>
<feature type="transmembrane region" description="Helical" evidence="1">
    <location>
        <begin position="167"/>
        <end position="185"/>
    </location>
</feature>
<feature type="transmembrane region" description="Helical" evidence="1">
    <location>
        <begin position="80"/>
        <end position="100"/>
    </location>
</feature>
<sequence>MRKSDQTRLSEIYASTIVLLLPPLLIFFVTASTTPDQSLYDEWWIRAVNRYVPIYSLGVLASTCYRIIRQVPEALWTPFVWFPFQSAIFFVFGTMVGVWGSAETLQSRMFHPLTIDMVQLLNVNLLLGVGIPLVLAGMYGSLAWLPDLKTEKAKGQASKFLAMPDKIVPIALLTIFAGGLFRYGLMKPMQWGMIDGTLSGVFSSMGFVIDLGFAMLAYCVGLKGGRSYAFLLALLLPIHLILSLFSFAKLEIVVALMLPVLGLHLARRRMHELAIGTVVVVVAYILAGPIVTHGRTQLTILTGDLNQGTYSDRAGAVASYFTAPETTQMVRTHTPNIQGWWMRLDFAGPIANAMELHRLGQVSNSLETAWMRFVPRLIWPDKPILAGPGAEFYSLILGRETSTLVGLSIYGDAFWQYGWKGIFVICPIVGFCFGFVGRHTLKWVTERSFLFFPLVFYVILWSADGPSKYLVNGFIGSMPLIAAYWIAMSFIHPYLNIGRQGARRRRVVRTPRPIPPVSA</sequence>
<dbReference type="EMBL" id="CP002156">
    <property type="protein sequence ID" value="ADM10315.1"/>
    <property type="molecule type" value="Genomic_DNA"/>
</dbReference>
<dbReference type="AlphaFoldDB" id="E0TC57"/>
<feature type="transmembrane region" description="Helical" evidence="1">
    <location>
        <begin position="197"/>
        <end position="220"/>
    </location>
</feature>
<evidence type="ECO:0000313" key="3">
    <source>
        <dbReference type="Proteomes" id="UP000001302"/>
    </source>
</evidence>
<evidence type="ECO:0000313" key="2">
    <source>
        <dbReference type="EMBL" id="ADM10315.1"/>
    </source>
</evidence>
<keyword evidence="1" id="KW-0472">Membrane</keyword>
<reference evidence="2 3" key="2">
    <citation type="journal article" date="2011" name="J. Bacteriol.">
        <title>Complete genome sequence of strain HTCC2503T of Parvularcula bermudensis, the type species of the order "Parvularculales" in the class Alphaproteobacteria.</title>
        <authorList>
            <person name="Oh H.M."/>
            <person name="Kang I."/>
            <person name="Vergin K.L."/>
            <person name="Kang D."/>
            <person name="Rhee K.H."/>
            <person name="Giovannoni S.J."/>
            <person name="Cho J.C."/>
        </authorList>
    </citation>
    <scope>NUCLEOTIDE SEQUENCE [LARGE SCALE GENOMIC DNA]</scope>
    <source>
        <strain evidence="3">ATCC BAA-594 / HTCC2503 / KCTC 12087</strain>
    </source>
</reference>
<proteinExistence type="predicted"/>
<dbReference type="HOGENOM" id="CLU_524626_0_0_5"/>
<accession>E0TC57</accession>
<feature type="transmembrane region" description="Helical" evidence="1">
    <location>
        <begin position="120"/>
        <end position="146"/>
    </location>
</feature>
<evidence type="ECO:0008006" key="4">
    <source>
        <dbReference type="Google" id="ProtNLM"/>
    </source>
</evidence>
<keyword evidence="1" id="KW-1133">Transmembrane helix</keyword>
<reference evidence="3" key="1">
    <citation type="submission" date="2010-08" db="EMBL/GenBank/DDBJ databases">
        <title>Genome sequence of Parvularcula bermudensis HTCC2503.</title>
        <authorList>
            <person name="Kang D.-M."/>
            <person name="Oh H.-M."/>
            <person name="Cho J.-C."/>
        </authorList>
    </citation>
    <scope>NUCLEOTIDE SEQUENCE [LARGE SCALE GENOMIC DNA]</scope>
    <source>
        <strain evidence="3">ATCC BAA-594 / HTCC2503 / KCTC 12087</strain>
    </source>
</reference>
<evidence type="ECO:0000256" key="1">
    <source>
        <dbReference type="SAM" id="Phobius"/>
    </source>
</evidence>
<feature type="transmembrane region" description="Helical" evidence="1">
    <location>
        <begin position="417"/>
        <end position="436"/>
    </location>
</feature>
<dbReference type="eggNOG" id="ENOG50335MI">
    <property type="taxonomic scope" value="Bacteria"/>
</dbReference>
<feature type="transmembrane region" description="Helical" evidence="1">
    <location>
        <begin position="448"/>
        <end position="463"/>
    </location>
</feature>
<feature type="transmembrane region" description="Helical" evidence="1">
    <location>
        <begin position="250"/>
        <end position="266"/>
    </location>
</feature>
<dbReference type="STRING" id="314260.PB2503_11339"/>
<feature type="transmembrane region" description="Helical" evidence="1">
    <location>
        <begin position="469"/>
        <end position="495"/>
    </location>
</feature>
<dbReference type="KEGG" id="pbr:PB2503_11339"/>
<protein>
    <recommendedName>
        <fullName evidence="4">Oligosaccharide repeat unit polymerase</fullName>
    </recommendedName>
</protein>
<organism evidence="2 3">
    <name type="scientific">Parvularcula bermudensis (strain ATCC BAA-594 / HTCC2503 / KCTC 12087)</name>
    <dbReference type="NCBI Taxonomy" id="314260"/>
    <lineage>
        <taxon>Bacteria</taxon>
        <taxon>Pseudomonadati</taxon>
        <taxon>Pseudomonadota</taxon>
        <taxon>Alphaproteobacteria</taxon>
        <taxon>Parvularculales</taxon>
        <taxon>Parvularculaceae</taxon>
        <taxon>Parvularcula</taxon>
    </lineage>
</organism>
<keyword evidence="3" id="KW-1185">Reference proteome</keyword>
<dbReference type="Proteomes" id="UP000001302">
    <property type="component" value="Chromosome"/>
</dbReference>